<evidence type="ECO:0000313" key="1">
    <source>
        <dbReference type="EMBL" id="OHA40273.1"/>
    </source>
</evidence>
<protein>
    <submittedName>
        <fullName evidence="1">Uncharacterized protein</fullName>
    </submittedName>
</protein>
<dbReference type="EMBL" id="MHSH01000053">
    <property type="protein sequence ID" value="OHA40273.1"/>
    <property type="molecule type" value="Genomic_DNA"/>
</dbReference>
<comment type="caution">
    <text evidence="1">The sequence shown here is derived from an EMBL/GenBank/DDBJ whole genome shotgun (WGS) entry which is preliminary data.</text>
</comment>
<dbReference type="AlphaFoldDB" id="A0A1G2NW53"/>
<dbReference type="Gene3D" id="3.40.630.30">
    <property type="match status" value="1"/>
</dbReference>
<name>A0A1G2NW53_9BACT</name>
<gene>
    <name evidence="1" type="ORF">A3H68_00815</name>
</gene>
<dbReference type="Proteomes" id="UP000176429">
    <property type="component" value="Unassembled WGS sequence"/>
</dbReference>
<evidence type="ECO:0000313" key="2">
    <source>
        <dbReference type="Proteomes" id="UP000176429"/>
    </source>
</evidence>
<dbReference type="InterPro" id="IPR016181">
    <property type="entry name" value="Acyl_CoA_acyltransferase"/>
</dbReference>
<proteinExistence type="predicted"/>
<organism evidence="1 2">
    <name type="scientific">Candidatus Taylorbacteria bacterium RIFCSPLOWO2_02_FULL_46_40</name>
    <dbReference type="NCBI Taxonomy" id="1802329"/>
    <lineage>
        <taxon>Bacteria</taxon>
        <taxon>Candidatus Tayloriibacteriota</taxon>
    </lineage>
</organism>
<dbReference type="SUPFAM" id="SSF55729">
    <property type="entry name" value="Acyl-CoA N-acyltransferases (Nat)"/>
    <property type="match status" value="1"/>
</dbReference>
<reference evidence="1 2" key="1">
    <citation type="journal article" date="2016" name="Nat. Commun.">
        <title>Thousands of microbial genomes shed light on interconnected biogeochemical processes in an aquifer system.</title>
        <authorList>
            <person name="Anantharaman K."/>
            <person name="Brown C.T."/>
            <person name="Hug L.A."/>
            <person name="Sharon I."/>
            <person name="Castelle C.J."/>
            <person name="Probst A.J."/>
            <person name="Thomas B.C."/>
            <person name="Singh A."/>
            <person name="Wilkins M.J."/>
            <person name="Karaoz U."/>
            <person name="Brodie E.L."/>
            <person name="Williams K.H."/>
            <person name="Hubbard S.S."/>
            <person name="Banfield J.F."/>
        </authorList>
    </citation>
    <scope>NUCLEOTIDE SEQUENCE [LARGE SCALE GENOMIC DNA]</scope>
</reference>
<accession>A0A1G2NW53</accession>
<sequence length="126" mass="14320">MSYKINTVYGIDDLFLYAPWQRLKHKKYLGDLTSLIQQIDTKSREITLESIEKFFRAGGVLVIATYRLKIVALACLVTVTSINGAIGRIENIVVHKKHLKKGLSKLIMAQLNAIAHKKKLPYHLET</sequence>